<accession>A0ABU8HBQ7</accession>
<dbReference type="Proteomes" id="UP001312865">
    <property type="component" value="Unassembled WGS sequence"/>
</dbReference>
<reference evidence="1 2" key="1">
    <citation type="journal article" date="2018" name="J. Microbiol.">
        <title>Bacillus spongiae sp. nov., isolated from sponge of Jeju Island.</title>
        <authorList>
            <person name="Lee G.E."/>
            <person name="Im W.T."/>
            <person name="Park J.S."/>
        </authorList>
    </citation>
    <scope>NUCLEOTIDE SEQUENCE [LARGE SCALE GENOMIC DNA]</scope>
    <source>
        <strain evidence="1 2">135PIL107-10</strain>
    </source>
</reference>
<proteinExistence type="predicted"/>
<evidence type="ECO:0008006" key="3">
    <source>
        <dbReference type="Google" id="ProtNLM"/>
    </source>
</evidence>
<evidence type="ECO:0000313" key="1">
    <source>
        <dbReference type="EMBL" id="MEI5906715.1"/>
    </source>
</evidence>
<dbReference type="RefSeq" id="WP_336586149.1">
    <property type="nucleotide sequence ID" value="NZ_JBBAXC010000004.1"/>
</dbReference>
<keyword evidence="2" id="KW-1185">Reference proteome</keyword>
<comment type="caution">
    <text evidence="1">The sequence shown here is derived from an EMBL/GenBank/DDBJ whole genome shotgun (WGS) entry which is preliminary data.</text>
</comment>
<sequence>MILHKKTLLTVSFLTIVALFSCLYAYDQGKNLTTEDILQLFKEEGIHFKLSTSAFQLLQNKEPTVYEWEKEELIIYEFENSYIREQAYSELVLELRTKKKIEILEVSNLLILYSPNGEKSMMIPSVISLLINDKWEL</sequence>
<organism evidence="1 2">
    <name type="scientific">Bacillus spongiae</name>
    <dbReference type="NCBI Taxonomy" id="2683610"/>
    <lineage>
        <taxon>Bacteria</taxon>
        <taxon>Bacillati</taxon>
        <taxon>Bacillota</taxon>
        <taxon>Bacilli</taxon>
        <taxon>Bacillales</taxon>
        <taxon>Bacillaceae</taxon>
        <taxon>Bacillus</taxon>
    </lineage>
</organism>
<name>A0ABU8HBQ7_9BACI</name>
<dbReference type="EMBL" id="JBBAXC010000004">
    <property type="protein sequence ID" value="MEI5906715.1"/>
    <property type="molecule type" value="Genomic_DNA"/>
</dbReference>
<evidence type="ECO:0000313" key="2">
    <source>
        <dbReference type="Proteomes" id="UP001312865"/>
    </source>
</evidence>
<protein>
    <recommendedName>
        <fullName evidence="3">Lipoprotein</fullName>
    </recommendedName>
</protein>
<gene>
    <name evidence="1" type="ORF">WAK64_06545</name>
</gene>
<dbReference type="PROSITE" id="PS51257">
    <property type="entry name" value="PROKAR_LIPOPROTEIN"/>
    <property type="match status" value="1"/>
</dbReference>